<evidence type="ECO:0000256" key="7">
    <source>
        <dbReference type="ARBA" id="ARBA00023125"/>
    </source>
</evidence>
<keyword evidence="4 10" id="KW-0863">Zinc-finger</keyword>
<dbReference type="PROSITE" id="PS50157">
    <property type="entry name" value="ZINC_FINGER_C2H2_2"/>
    <property type="match status" value="3"/>
</dbReference>
<keyword evidence="7" id="KW-0238">DNA-binding</keyword>
<dbReference type="OrthoDB" id="10066279at2759"/>
<reference evidence="12 14" key="2">
    <citation type="submission" date="2018-11" db="EMBL/GenBank/DDBJ databases">
        <authorList>
            <consortium name="Pathogen Informatics"/>
        </authorList>
    </citation>
    <scope>NUCLEOTIDE SEQUENCE [LARGE SCALE GENOMIC DNA]</scope>
</reference>
<feature type="domain" description="C2H2-type" evidence="11">
    <location>
        <begin position="210"/>
        <end position="238"/>
    </location>
</feature>
<dbReference type="Proteomes" id="UP000274504">
    <property type="component" value="Unassembled WGS sequence"/>
</dbReference>
<evidence type="ECO:0000313" key="15">
    <source>
        <dbReference type="Proteomes" id="UP000321570"/>
    </source>
</evidence>
<proteinExistence type="predicted"/>
<evidence type="ECO:0000256" key="1">
    <source>
        <dbReference type="ARBA" id="ARBA00004123"/>
    </source>
</evidence>
<feature type="domain" description="C2H2-type" evidence="11">
    <location>
        <begin position="264"/>
        <end position="287"/>
    </location>
</feature>
<protein>
    <submittedName>
        <fullName evidence="16">Protein krueppel</fullName>
    </submittedName>
</protein>
<dbReference type="PANTHER" id="PTHR47772:SF13">
    <property type="entry name" value="GASTRULA ZINC FINGER PROTEIN XLCGF49.1-LIKE-RELATED"/>
    <property type="match status" value="1"/>
</dbReference>
<evidence type="ECO:0000256" key="3">
    <source>
        <dbReference type="ARBA" id="ARBA00022737"/>
    </source>
</evidence>
<evidence type="ECO:0000256" key="5">
    <source>
        <dbReference type="ARBA" id="ARBA00022833"/>
    </source>
</evidence>
<dbReference type="EMBL" id="UYSG01001671">
    <property type="protein sequence ID" value="VDL48662.1"/>
    <property type="molecule type" value="Genomic_DNA"/>
</dbReference>
<gene>
    <name evidence="12" type="ORF">HDID_LOCUS4403</name>
    <name evidence="13" type="ORF">WMSIL1_LOCUS6660</name>
</gene>
<feature type="domain" description="C2H2-type" evidence="11">
    <location>
        <begin position="236"/>
        <end position="263"/>
    </location>
</feature>
<keyword evidence="2" id="KW-0479">Metal-binding</keyword>
<dbReference type="GO" id="GO:0008270">
    <property type="term" value="F:zinc ion binding"/>
    <property type="evidence" value="ECO:0007669"/>
    <property type="project" value="UniProtKB-KW"/>
</dbReference>
<dbReference type="PROSITE" id="PS00028">
    <property type="entry name" value="ZINC_FINGER_C2H2_1"/>
    <property type="match status" value="3"/>
</dbReference>
<reference evidence="16" key="1">
    <citation type="submission" date="2017-02" db="UniProtKB">
        <authorList>
            <consortium name="WormBaseParasite"/>
        </authorList>
    </citation>
    <scope>IDENTIFICATION</scope>
</reference>
<evidence type="ECO:0000256" key="4">
    <source>
        <dbReference type="ARBA" id="ARBA00022771"/>
    </source>
</evidence>
<evidence type="ECO:0000313" key="12">
    <source>
        <dbReference type="EMBL" id="VDL48662.1"/>
    </source>
</evidence>
<dbReference type="Pfam" id="PF00096">
    <property type="entry name" value="zf-C2H2"/>
    <property type="match status" value="2"/>
</dbReference>
<keyword evidence="9" id="KW-0539">Nucleus</keyword>
<dbReference type="EMBL" id="CABIJS010000222">
    <property type="protein sequence ID" value="VUZ47149.1"/>
    <property type="molecule type" value="Genomic_DNA"/>
</dbReference>
<reference evidence="13 15" key="3">
    <citation type="submission" date="2019-07" db="EMBL/GenBank/DDBJ databases">
        <authorList>
            <person name="Jastrzebski P J."/>
            <person name="Paukszto L."/>
            <person name="Jastrzebski P J."/>
        </authorList>
    </citation>
    <scope>NUCLEOTIDE SEQUENCE [LARGE SCALE GENOMIC DNA]</scope>
    <source>
        <strain evidence="13 15">WMS-il1</strain>
    </source>
</reference>
<dbReference type="SMART" id="SM00355">
    <property type="entry name" value="ZnF_C2H2"/>
    <property type="match status" value="3"/>
</dbReference>
<keyword evidence="5" id="KW-0862">Zinc</keyword>
<dbReference type="WBParaSite" id="HDID_0000440501-mRNA-1">
    <property type="protein sequence ID" value="HDID_0000440501-mRNA-1"/>
    <property type="gene ID" value="HDID_0000440501"/>
</dbReference>
<evidence type="ECO:0000256" key="10">
    <source>
        <dbReference type="PROSITE-ProRule" id="PRU00042"/>
    </source>
</evidence>
<dbReference type="SUPFAM" id="SSF57667">
    <property type="entry name" value="beta-beta-alpha zinc fingers"/>
    <property type="match status" value="1"/>
</dbReference>
<sequence>MELPSVILNNFLLELQGIQLKSAIREAIANSLHVSDNSNLFVEGRLIIEVPEDLTSITLSFTNGENSETRSQSSRSPLQCKSYHPFKCIEQQSTNCSDNLQNTNKISRSKSASSTSMIDYALDLTKGASVPTSLQETLVKEDSVPANEMMRLFQQNLFSSTCRPLFQLTTTLPTMSSAIQLESHSVTPSPKKRRRLEVTSVRKTDEFRQFRCNQCDDIFNSLRNLESHTQETHGGYKCHLCKMPFTQRSNLQRHALKHVDFKPFECNLCEKAYYRKDHLMRHMQKAHPFQPVEENIRVKLRTSESLDYLRQTREEDFTANINSGDGNSINESLNMKHTLDSEDGELAVMKRVMKADTDAIESPV</sequence>
<keyword evidence="3" id="KW-0677">Repeat</keyword>
<evidence type="ECO:0000256" key="8">
    <source>
        <dbReference type="ARBA" id="ARBA00023163"/>
    </source>
</evidence>
<dbReference type="GO" id="GO:0005634">
    <property type="term" value="C:nucleus"/>
    <property type="evidence" value="ECO:0007669"/>
    <property type="project" value="UniProtKB-SubCell"/>
</dbReference>
<evidence type="ECO:0000256" key="6">
    <source>
        <dbReference type="ARBA" id="ARBA00023015"/>
    </source>
</evidence>
<dbReference type="FunFam" id="3.30.160.60:FF:000045">
    <property type="entry name" value="ZFP69 zinc finger protein B"/>
    <property type="match status" value="1"/>
</dbReference>
<name>A0A0R3SHJ0_HYMDI</name>
<dbReference type="InterPro" id="IPR013087">
    <property type="entry name" value="Znf_C2H2_type"/>
</dbReference>
<dbReference type="STRING" id="6216.A0A0R3SHJ0"/>
<evidence type="ECO:0000313" key="13">
    <source>
        <dbReference type="EMBL" id="VUZ47149.1"/>
    </source>
</evidence>
<accession>A0A0R3SHJ0</accession>
<dbReference type="Proteomes" id="UP000321570">
    <property type="component" value="Unassembled WGS sequence"/>
</dbReference>
<dbReference type="InterPro" id="IPR036236">
    <property type="entry name" value="Znf_C2H2_sf"/>
</dbReference>
<keyword evidence="8" id="KW-0804">Transcription</keyword>
<evidence type="ECO:0000313" key="16">
    <source>
        <dbReference type="WBParaSite" id="HDID_0000440501-mRNA-1"/>
    </source>
</evidence>
<evidence type="ECO:0000259" key="11">
    <source>
        <dbReference type="PROSITE" id="PS50157"/>
    </source>
</evidence>
<evidence type="ECO:0000256" key="2">
    <source>
        <dbReference type="ARBA" id="ARBA00022723"/>
    </source>
</evidence>
<keyword evidence="15" id="KW-1185">Reference proteome</keyword>
<dbReference type="GO" id="GO:0003677">
    <property type="term" value="F:DNA binding"/>
    <property type="evidence" value="ECO:0007669"/>
    <property type="project" value="UniProtKB-KW"/>
</dbReference>
<dbReference type="PANTHER" id="PTHR47772">
    <property type="entry name" value="ZINC FINGER PROTEIN 200"/>
    <property type="match status" value="1"/>
</dbReference>
<comment type="subcellular location">
    <subcellularLocation>
        <location evidence="1">Nucleus</location>
    </subcellularLocation>
</comment>
<evidence type="ECO:0000256" key="9">
    <source>
        <dbReference type="ARBA" id="ARBA00023242"/>
    </source>
</evidence>
<dbReference type="InterPro" id="IPR050636">
    <property type="entry name" value="C2H2-ZF_domain-containing"/>
</dbReference>
<organism evidence="16">
    <name type="scientific">Hymenolepis diminuta</name>
    <name type="common">Rat tapeworm</name>
    <dbReference type="NCBI Taxonomy" id="6216"/>
    <lineage>
        <taxon>Eukaryota</taxon>
        <taxon>Metazoa</taxon>
        <taxon>Spiralia</taxon>
        <taxon>Lophotrochozoa</taxon>
        <taxon>Platyhelminthes</taxon>
        <taxon>Cestoda</taxon>
        <taxon>Eucestoda</taxon>
        <taxon>Cyclophyllidea</taxon>
        <taxon>Hymenolepididae</taxon>
        <taxon>Hymenolepis</taxon>
    </lineage>
</organism>
<dbReference type="AlphaFoldDB" id="A0A0R3SHJ0"/>
<dbReference type="Gene3D" id="3.30.160.60">
    <property type="entry name" value="Classic Zinc Finger"/>
    <property type="match status" value="2"/>
</dbReference>
<keyword evidence="6" id="KW-0805">Transcription regulation</keyword>
<evidence type="ECO:0000313" key="14">
    <source>
        <dbReference type="Proteomes" id="UP000274504"/>
    </source>
</evidence>